<feature type="compositionally biased region" description="Basic and acidic residues" evidence="1">
    <location>
        <begin position="140"/>
        <end position="154"/>
    </location>
</feature>
<sequence length="197" mass="21304">MADNNGNTPSDSGENSGEKKKGYAGQAWDEAMPELMETYHYVPIEGEFGIPSMFGPKWWDSDDEDEAPSKQKDGEQPKATAEDAEGKPATKEPTAKAGQETEQAQVQIDEDSSGESHAEEASEPTSSAAAETTQWLSLEGKTDTERLQGWHPDGKSWPQLDGRSSAKVGSGSVGPQSGYPERRWSDRAISPTARLSK</sequence>
<proteinExistence type="predicted"/>
<feature type="region of interest" description="Disordered" evidence="1">
    <location>
        <begin position="1"/>
        <end position="26"/>
    </location>
</feature>
<evidence type="ECO:0000313" key="2">
    <source>
        <dbReference type="EMBL" id="KAK4500640.1"/>
    </source>
</evidence>
<feature type="compositionally biased region" description="Basic and acidic residues" evidence="1">
    <location>
        <begin position="67"/>
        <end position="94"/>
    </location>
</feature>
<feature type="compositionally biased region" description="Polar residues" evidence="1">
    <location>
        <begin position="1"/>
        <end position="15"/>
    </location>
</feature>
<feature type="compositionally biased region" description="Low complexity" evidence="1">
    <location>
        <begin position="123"/>
        <end position="133"/>
    </location>
</feature>
<accession>A0ABR0EHL4</accession>
<evidence type="ECO:0000313" key="3">
    <source>
        <dbReference type="Proteomes" id="UP001305779"/>
    </source>
</evidence>
<keyword evidence="3" id="KW-1185">Reference proteome</keyword>
<comment type="caution">
    <text evidence="2">The sequence shown here is derived from an EMBL/GenBank/DDBJ whole genome shotgun (WGS) entry which is preliminary data.</text>
</comment>
<feature type="region of interest" description="Disordered" evidence="1">
    <location>
        <begin position="50"/>
        <end position="197"/>
    </location>
</feature>
<gene>
    <name evidence="2" type="ORF">PRZ48_008829</name>
</gene>
<dbReference type="EMBL" id="JAXOVC010000006">
    <property type="protein sequence ID" value="KAK4500640.1"/>
    <property type="molecule type" value="Genomic_DNA"/>
</dbReference>
<protein>
    <submittedName>
        <fullName evidence="2">Uncharacterized protein</fullName>
    </submittedName>
</protein>
<dbReference type="Proteomes" id="UP001305779">
    <property type="component" value="Unassembled WGS sequence"/>
</dbReference>
<reference evidence="2 3" key="1">
    <citation type="journal article" date="2023" name="G3 (Bethesda)">
        <title>A chromosome-level genome assembly of Zasmidium syzygii isolated from banana leaves.</title>
        <authorList>
            <person name="van Westerhoven A.C."/>
            <person name="Mehrabi R."/>
            <person name="Talebi R."/>
            <person name="Steentjes M.B.F."/>
            <person name="Corcolon B."/>
            <person name="Chong P.A."/>
            <person name="Kema G.H.J."/>
            <person name="Seidl M.F."/>
        </authorList>
    </citation>
    <scope>NUCLEOTIDE SEQUENCE [LARGE SCALE GENOMIC DNA]</scope>
    <source>
        <strain evidence="2 3">P124</strain>
    </source>
</reference>
<name>A0ABR0EHL4_ZASCE</name>
<evidence type="ECO:0000256" key="1">
    <source>
        <dbReference type="SAM" id="MobiDB-lite"/>
    </source>
</evidence>
<organism evidence="2 3">
    <name type="scientific">Zasmidium cellare</name>
    <name type="common">Wine cellar mold</name>
    <name type="synonym">Racodium cellare</name>
    <dbReference type="NCBI Taxonomy" id="395010"/>
    <lineage>
        <taxon>Eukaryota</taxon>
        <taxon>Fungi</taxon>
        <taxon>Dikarya</taxon>
        <taxon>Ascomycota</taxon>
        <taxon>Pezizomycotina</taxon>
        <taxon>Dothideomycetes</taxon>
        <taxon>Dothideomycetidae</taxon>
        <taxon>Mycosphaerellales</taxon>
        <taxon>Mycosphaerellaceae</taxon>
        <taxon>Zasmidium</taxon>
    </lineage>
</organism>